<feature type="transmembrane region" description="Helical" evidence="1">
    <location>
        <begin position="47"/>
        <end position="67"/>
    </location>
</feature>
<proteinExistence type="predicted"/>
<comment type="caution">
    <text evidence="2">The sequence shown here is derived from an EMBL/GenBank/DDBJ whole genome shotgun (WGS) entry which is preliminary data.</text>
</comment>
<evidence type="ECO:0000313" key="3">
    <source>
        <dbReference type="EMBL" id="SCC80654.1"/>
    </source>
</evidence>
<keyword evidence="1" id="KW-0812">Transmembrane</keyword>
<evidence type="ECO:0008006" key="6">
    <source>
        <dbReference type="Google" id="ProtNLM"/>
    </source>
</evidence>
<feature type="transmembrane region" description="Helical" evidence="1">
    <location>
        <begin position="12"/>
        <end position="41"/>
    </location>
</feature>
<dbReference type="EMBL" id="LJSX01000022">
    <property type="protein sequence ID" value="KPQ09775.1"/>
    <property type="molecule type" value="Genomic_DNA"/>
</dbReference>
<dbReference type="OrthoDB" id="8451445at2"/>
<sequence length="80" mass="8597">MSRTNSRNLRATVTVLSALVFVATQVLGVAVAAGWAIAGIFELGDTIGYVLMGLFSGLGLYMLHGFWKQATRIEPLNKPD</sequence>
<evidence type="ECO:0000313" key="5">
    <source>
        <dbReference type="Proteomes" id="UP000182800"/>
    </source>
</evidence>
<evidence type="ECO:0000256" key="1">
    <source>
        <dbReference type="SAM" id="Phobius"/>
    </source>
</evidence>
<reference evidence="2 4" key="1">
    <citation type="submission" date="2015-09" db="EMBL/GenBank/DDBJ databases">
        <title>Identification and resolution of microdiversity through metagenomic sequencing of parallel consortia.</title>
        <authorList>
            <person name="Nelson W.C."/>
            <person name="Romine M.F."/>
            <person name="Lindemann S.R."/>
        </authorList>
    </citation>
    <scope>NUCLEOTIDE SEQUENCE [LARGE SCALE GENOMIC DNA]</scope>
    <source>
        <strain evidence="2">HL-109</strain>
    </source>
</reference>
<dbReference type="RefSeq" id="WP_074444548.1">
    <property type="nucleotide sequence ID" value="NZ_FMBM01000002.1"/>
</dbReference>
<protein>
    <recommendedName>
        <fullName evidence="6">Signaling protein</fullName>
    </recommendedName>
</protein>
<accession>A0A0P7Y0E5</accession>
<dbReference type="EMBL" id="FMBM01000002">
    <property type="protein sequence ID" value="SCC80654.1"/>
    <property type="molecule type" value="Genomic_DNA"/>
</dbReference>
<reference evidence="3 5" key="2">
    <citation type="submission" date="2016-08" db="EMBL/GenBank/DDBJ databases">
        <authorList>
            <person name="Varghese N."/>
            <person name="Submissions Spin"/>
        </authorList>
    </citation>
    <scope>NUCLEOTIDE SEQUENCE [LARGE SCALE GENOMIC DNA]</scope>
    <source>
        <strain evidence="3 5">HL-109</strain>
    </source>
</reference>
<organism evidence="2 4">
    <name type="scientific">Saliniramus fredricksonii</name>
    <dbReference type="NCBI Taxonomy" id="1653334"/>
    <lineage>
        <taxon>Bacteria</taxon>
        <taxon>Pseudomonadati</taxon>
        <taxon>Pseudomonadota</taxon>
        <taxon>Alphaproteobacteria</taxon>
        <taxon>Hyphomicrobiales</taxon>
        <taxon>Salinarimonadaceae</taxon>
        <taxon>Saliniramus</taxon>
    </lineage>
</organism>
<gene>
    <name evidence="3" type="ORF">GA0071312_1620</name>
    <name evidence="2" type="ORF">HLUCCO17_13505</name>
</gene>
<dbReference type="Proteomes" id="UP000050497">
    <property type="component" value="Unassembled WGS sequence"/>
</dbReference>
<evidence type="ECO:0000313" key="4">
    <source>
        <dbReference type="Proteomes" id="UP000050497"/>
    </source>
</evidence>
<name>A0A0P7Y0E5_9HYPH</name>
<dbReference type="Proteomes" id="UP000182800">
    <property type="component" value="Unassembled WGS sequence"/>
</dbReference>
<keyword evidence="1" id="KW-0472">Membrane</keyword>
<keyword evidence="1" id="KW-1133">Transmembrane helix</keyword>
<keyword evidence="5" id="KW-1185">Reference proteome</keyword>
<dbReference type="AlphaFoldDB" id="A0A0P7Y0E5"/>
<evidence type="ECO:0000313" key="2">
    <source>
        <dbReference type="EMBL" id="KPQ09775.1"/>
    </source>
</evidence>